<dbReference type="Pfam" id="PF13517">
    <property type="entry name" value="FG-GAP_3"/>
    <property type="match status" value="4"/>
</dbReference>
<sequence length="416" mass="44004">MIYLTGSFTKYVVVVDINNDNQLDIVVGYSDNIGVLLGYGNGTFAQQIAFSPGTGSLAIGDFNNDTHLDIVALSGFNDSVSILLQYNRGALIKYISYASGGASSLRYVSISDLNNDTRLDIIVANYGTNDIGILVGSGNDTFLSQKMLISGSNSHPSAIAIADYNGDTLLDIAVLNYGTKDIDMLIGNAKGTFTTQTNNGFHFVASPFLIVSGDFSNDGKSEIAVACDGNDNVDVFTTYNTGSFVDPIIYATGTSPYSVAVGDFNNDNRLDIVVLNRGDNNVSVFSRAVAVGDFNNDNRLDIVVANGDDNNVSVLLAYGNGSFADQMTYSTGRGSQTLAVGDFNNDNRLDIVVTNSIGNNTSVLLGFNNGSFADQMMYSTGSDPLGVAVGDFNNDNLLDIVVANDYSVGVLLGYGN</sequence>
<dbReference type="SUPFAM" id="SSF69318">
    <property type="entry name" value="Integrin alpha N-terminal domain"/>
    <property type="match status" value="1"/>
</dbReference>
<dbReference type="InterPro" id="IPR028994">
    <property type="entry name" value="Integrin_alpha_N"/>
</dbReference>
<dbReference type="PANTHER" id="PTHR46580:SF4">
    <property type="entry name" value="ATP_GTP-BINDING PROTEIN"/>
    <property type="match status" value="1"/>
</dbReference>
<dbReference type="PANTHER" id="PTHR46580">
    <property type="entry name" value="SENSOR KINASE-RELATED"/>
    <property type="match status" value="1"/>
</dbReference>
<dbReference type="OrthoDB" id="10022113at2759"/>
<dbReference type="AlphaFoldDB" id="A0A815ZMU9"/>
<evidence type="ECO:0000313" key="3">
    <source>
        <dbReference type="EMBL" id="CAF1676595.1"/>
    </source>
</evidence>
<dbReference type="Gene3D" id="2.130.10.130">
    <property type="entry name" value="Integrin alpha, N-terminal"/>
    <property type="match status" value="1"/>
</dbReference>
<evidence type="ECO:0000313" key="4">
    <source>
        <dbReference type="Proteomes" id="UP000663832"/>
    </source>
</evidence>
<organism evidence="2 5">
    <name type="scientific">Adineta steineri</name>
    <dbReference type="NCBI Taxonomy" id="433720"/>
    <lineage>
        <taxon>Eukaryota</taxon>
        <taxon>Metazoa</taxon>
        <taxon>Spiralia</taxon>
        <taxon>Gnathifera</taxon>
        <taxon>Rotifera</taxon>
        <taxon>Eurotatoria</taxon>
        <taxon>Bdelloidea</taxon>
        <taxon>Adinetida</taxon>
        <taxon>Adinetidae</taxon>
        <taxon>Adineta</taxon>
    </lineage>
</organism>
<dbReference type="EMBL" id="CAJNOI010007244">
    <property type="protein sequence ID" value="CAF1586786.1"/>
    <property type="molecule type" value="Genomic_DNA"/>
</dbReference>
<feature type="non-terminal residue" evidence="2">
    <location>
        <position position="1"/>
    </location>
</feature>
<evidence type="ECO:0008006" key="6">
    <source>
        <dbReference type="Google" id="ProtNLM"/>
    </source>
</evidence>
<dbReference type="InterPro" id="IPR013517">
    <property type="entry name" value="FG-GAP"/>
</dbReference>
<keyword evidence="1" id="KW-0732">Signal</keyword>
<reference evidence="2" key="1">
    <citation type="submission" date="2021-02" db="EMBL/GenBank/DDBJ databases">
        <authorList>
            <person name="Nowell W R."/>
        </authorList>
    </citation>
    <scope>NUCLEOTIDE SEQUENCE</scope>
</reference>
<protein>
    <recommendedName>
        <fullName evidence="6">VCBS repeat-containing protein</fullName>
    </recommendedName>
</protein>
<proteinExistence type="predicted"/>
<dbReference type="Gene3D" id="2.30.30.100">
    <property type="match status" value="3"/>
</dbReference>
<name>A0A815ZMU9_9BILA</name>
<dbReference type="EMBL" id="CAJNOM010007677">
    <property type="protein sequence ID" value="CAF1676595.1"/>
    <property type="molecule type" value="Genomic_DNA"/>
</dbReference>
<accession>A0A815ZMU9</accession>
<evidence type="ECO:0000313" key="2">
    <source>
        <dbReference type="EMBL" id="CAF1586786.1"/>
    </source>
</evidence>
<dbReference type="Proteomes" id="UP000663877">
    <property type="component" value="Unassembled WGS sequence"/>
</dbReference>
<evidence type="ECO:0000256" key="1">
    <source>
        <dbReference type="ARBA" id="ARBA00022729"/>
    </source>
</evidence>
<evidence type="ECO:0000313" key="5">
    <source>
        <dbReference type="Proteomes" id="UP000663877"/>
    </source>
</evidence>
<dbReference type="Proteomes" id="UP000663832">
    <property type="component" value="Unassembled WGS sequence"/>
</dbReference>
<keyword evidence="4" id="KW-1185">Reference proteome</keyword>
<comment type="caution">
    <text evidence="2">The sequence shown here is derived from an EMBL/GenBank/DDBJ whole genome shotgun (WGS) entry which is preliminary data.</text>
</comment>
<gene>
    <name evidence="2" type="ORF">BJG266_LOCUS49236</name>
    <name evidence="3" type="ORF">QVE165_LOCUS66316</name>
</gene>